<comment type="catalytic activity">
    <reaction evidence="7">
        <text>S-formylglutathione + H2O = formate + glutathione + H(+)</text>
        <dbReference type="Rhea" id="RHEA:14961"/>
        <dbReference type="ChEBI" id="CHEBI:15377"/>
        <dbReference type="ChEBI" id="CHEBI:15378"/>
        <dbReference type="ChEBI" id="CHEBI:15740"/>
        <dbReference type="ChEBI" id="CHEBI:57688"/>
        <dbReference type="ChEBI" id="CHEBI:57925"/>
        <dbReference type="EC" id="3.1.2.12"/>
    </reaction>
</comment>
<dbReference type="PANTHER" id="PTHR10061">
    <property type="entry name" value="S-FORMYLGLUTATHIONE HYDROLASE"/>
    <property type="match status" value="1"/>
</dbReference>
<reference evidence="8" key="1">
    <citation type="submission" date="2020-01" db="EMBL/GenBank/DDBJ databases">
        <title>Development of genomics and gene disruption for Polysphondylium violaceum indicates a role for the polyketide synthase stlB in stalk morphogenesis.</title>
        <authorList>
            <person name="Narita B."/>
            <person name="Kawabe Y."/>
            <person name="Kin K."/>
            <person name="Saito T."/>
            <person name="Gibbs R."/>
            <person name="Kuspa A."/>
            <person name="Muzny D."/>
            <person name="Queller D."/>
            <person name="Richards S."/>
            <person name="Strassman J."/>
            <person name="Sucgang R."/>
            <person name="Worley K."/>
            <person name="Schaap P."/>
        </authorList>
    </citation>
    <scope>NUCLEOTIDE SEQUENCE</scope>
    <source>
        <strain evidence="8">QSvi11</strain>
    </source>
</reference>
<evidence type="ECO:0000256" key="2">
    <source>
        <dbReference type="ARBA" id="ARBA00012479"/>
    </source>
</evidence>
<evidence type="ECO:0000256" key="6">
    <source>
        <dbReference type="PIRSR" id="PIRSR614186-1"/>
    </source>
</evidence>
<dbReference type="Proteomes" id="UP000695562">
    <property type="component" value="Unassembled WGS sequence"/>
</dbReference>
<dbReference type="SUPFAM" id="SSF53474">
    <property type="entry name" value="alpha/beta-Hydrolases"/>
    <property type="match status" value="1"/>
</dbReference>
<name>A0A8J4V900_9MYCE</name>
<dbReference type="NCBIfam" id="TIGR02821">
    <property type="entry name" value="fghA_ester_D"/>
    <property type="match status" value="1"/>
</dbReference>
<dbReference type="EMBL" id="AJWJ01000007">
    <property type="protein sequence ID" value="KAF2078302.1"/>
    <property type="molecule type" value="Genomic_DNA"/>
</dbReference>
<keyword evidence="5 7" id="KW-0378">Hydrolase</keyword>
<keyword evidence="7" id="KW-0963">Cytoplasm</keyword>
<dbReference type="GO" id="GO:0052689">
    <property type="term" value="F:carboxylic ester hydrolase activity"/>
    <property type="evidence" value="ECO:0007669"/>
    <property type="project" value="UniProtKB-KW"/>
</dbReference>
<keyword evidence="9" id="KW-1185">Reference proteome</keyword>
<dbReference type="GO" id="GO:0005829">
    <property type="term" value="C:cytosol"/>
    <property type="evidence" value="ECO:0007669"/>
    <property type="project" value="TreeGrafter"/>
</dbReference>
<protein>
    <recommendedName>
        <fullName evidence="3 7">S-formylglutathione hydrolase</fullName>
        <ecNumber evidence="2 7">3.1.2.12</ecNumber>
    </recommendedName>
</protein>
<evidence type="ECO:0000256" key="5">
    <source>
        <dbReference type="ARBA" id="ARBA00022801"/>
    </source>
</evidence>
<dbReference type="Pfam" id="PF00756">
    <property type="entry name" value="Esterase"/>
    <property type="match status" value="1"/>
</dbReference>
<comment type="caution">
    <text evidence="8">The sequence shown here is derived from an EMBL/GenBank/DDBJ whole genome shotgun (WGS) entry which is preliminary data.</text>
</comment>
<organism evidence="8 9">
    <name type="scientific">Polysphondylium violaceum</name>
    <dbReference type="NCBI Taxonomy" id="133409"/>
    <lineage>
        <taxon>Eukaryota</taxon>
        <taxon>Amoebozoa</taxon>
        <taxon>Evosea</taxon>
        <taxon>Eumycetozoa</taxon>
        <taxon>Dictyostelia</taxon>
        <taxon>Dictyosteliales</taxon>
        <taxon>Dictyosteliaceae</taxon>
        <taxon>Polysphondylium</taxon>
    </lineage>
</organism>
<dbReference type="OrthoDB" id="420518at2759"/>
<feature type="active site" description="Charge relay system" evidence="6">
    <location>
        <position position="228"/>
    </location>
</feature>
<dbReference type="FunFam" id="3.40.50.1820:FF:000002">
    <property type="entry name" value="S-formylglutathione hydrolase"/>
    <property type="match status" value="1"/>
</dbReference>
<feature type="active site" description="Charge relay system" evidence="6">
    <location>
        <position position="263"/>
    </location>
</feature>
<comment type="subcellular location">
    <subcellularLocation>
        <location evidence="7">Cytoplasm</location>
    </subcellularLocation>
</comment>
<evidence type="ECO:0000313" key="9">
    <source>
        <dbReference type="Proteomes" id="UP000695562"/>
    </source>
</evidence>
<dbReference type="GO" id="GO:0018738">
    <property type="term" value="F:S-formylglutathione hydrolase activity"/>
    <property type="evidence" value="ECO:0007669"/>
    <property type="project" value="UniProtKB-EC"/>
</dbReference>
<dbReference type="EC" id="3.1.2.12" evidence="2 7"/>
<dbReference type="PANTHER" id="PTHR10061:SF0">
    <property type="entry name" value="S-FORMYLGLUTATHIONE HYDROLASE"/>
    <property type="match status" value="1"/>
</dbReference>
<evidence type="ECO:0000256" key="7">
    <source>
        <dbReference type="RuleBase" id="RU363068"/>
    </source>
</evidence>
<dbReference type="InterPro" id="IPR000801">
    <property type="entry name" value="Esterase-like"/>
</dbReference>
<comment type="similarity">
    <text evidence="1 7">Belongs to the esterase D family.</text>
</comment>
<proteinExistence type="inferred from homology"/>
<dbReference type="Gene3D" id="3.40.50.1820">
    <property type="entry name" value="alpha/beta hydrolase"/>
    <property type="match status" value="1"/>
</dbReference>
<dbReference type="InterPro" id="IPR029058">
    <property type="entry name" value="AB_hydrolase_fold"/>
</dbReference>
<evidence type="ECO:0000313" key="8">
    <source>
        <dbReference type="EMBL" id="KAF2078302.1"/>
    </source>
</evidence>
<comment type="function">
    <text evidence="7">Serine hydrolase involved in the detoxification of formaldehyde.</text>
</comment>
<evidence type="ECO:0000256" key="3">
    <source>
        <dbReference type="ARBA" id="ARBA00016774"/>
    </source>
</evidence>
<keyword evidence="4 7" id="KW-0719">Serine esterase</keyword>
<evidence type="ECO:0000256" key="4">
    <source>
        <dbReference type="ARBA" id="ARBA00022487"/>
    </source>
</evidence>
<dbReference type="GO" id="GO:0046294">
    <property type="term" value="P:formaldehyde catabolic process"/>
    <property type="evidence" value="ECO:0007669"/>
    <property type="project" value="InterPro"/>
</dbReference>
<dbReference type="InterPro" id="IPR014186">
    <property type="entry name" value="S-formylglutathione_hydrol"/>
</dbReference>
<accession>A0A8J4V900</accession>
<gene>
    <name evidence="8" type="ORF">CYY_000394</name>
</gene>
<evidence type="ECO:0000256" key="1">
    <source>
        <dbReference type="ARBA" id="ARBA00005622"/>
    </source>
</evidence>
<feature type="active site" description="Charge relay system" evidence="6">
    <location>
        <position position="150"/>
    </location>
</feature>
<sequence length="286" mass="32345">MTSTVNLLSTSKCFGGLVKRYSHYSECCACEMKFHVFEPPAATSKPAVLLFLSGLTCNDENFITKAGAIEYAYKNNLFLVCPDTSPRGCKIEGEDDSWDFGTGAGFYVDATTEKWCKNYNMYSYISEELYNIVNKQFSVNVNKWSIFGHSMGGMGALVIALRNPGKYQSVSAFAPISNPVDCQWGLKNFSNYLGTDDKSKWEQYDPSILARNYKGSHIDILVDQGTEDNFLEEQLKPQTLQDACEANPQHLALSLRKQEGYNHNYFFISTFIKDHIEFHAQHLNQQ</sequence>
<dbReference type="AlphaFoldDB" id="A0A8J4V900"/>